<dbReference type="InterPro" id="IPR000362">
    <property type="entry name" value="Fumarate_lyase_fam"/>
</dbReference>
<dbReference type="InterPro" id="IPR008948">
    <property type="entry name" value="L-Aspartase-like"/>
</dbReference>
<dbReference type="PANTHER" id="PTHR42696:SF2">
    <property type="entry name" value="ASPARTATE AMMONIA-LYASE"/>
    <property type="match status" value="1"/>
</dbReference>
<organism evidence="2 3">
    <name type="scientific">Pontiella sulfatireligans</name>
    <dbReference type="NCBI Taxonomy" id="2750658"/>
    <lineage>
        <taxon>Bacteria</taxon>
        <taxon>Pseudomonadati</taxon>
        <taxon>Kiritimatiellota</taxon>
        <taxon>Kiritimatiellia</taxon>
        <taxon>Kiritimatiellales</taxon>
        <taxon>Pontiellaceae</taxon>
        <taxon>Pontiella</taxon>
    </lineage>
</organism>
<dbReference type="EMBL" id="CAAHFH010000003">
    <property type="protein sequence ID" value="VGO23274.1"/>
    <property type="molecule type" value="Genomic_DNA"/>
</dbReference>
<accession>A0A6C2UVQ9</accession>
<proteinExistence type="predicted"/>
<dbReference type="RefSeq" id="WP_136065475.1">
    <property type="nucleotide sequence ID" value="NZ_CAAHFH010000003.1"/>
</dbReference>
<dbReference type="Gene3D" id="1.20.200.10">
    <property type="entry name" value="Fumarase/aspartase (Central domain)"/>
    <property type="match status" value="1"/>
</dbReference>
<dbReference type="InterPro" id="IPR024083">
    <property type="entry name" value="Fumarase/histidase_N"/>
</dbReference>
<gene>
    <name evidence="2" type="primary">aspA</name>
    <name evidence="2" type="ORF">SCARR_05381</name>
</gene>
<dbReference type="PROSITE" id="PS00163">
    <property type="entry name" value="FUMARATE_LYASES"/>
    <property type="match status" value="1"/>
</dbReference>
<reference evidence="2 3" key="1">
    <citation type="submission" date="2019-04" db="EMBL/GenBank/DDBJ databases">
        <authorList>
            <person name="Van Vliet M D."/>
        </authorList>
    </citation>
    <scope>NUCLEOTIDE SEQUENCE [LARGE SCALE GENOMIC DNA]</scope>
    <source>
        <strain evidence="2 3">F21</strain>
    </source>
</reference>
<evidence type="ECO:0000313" key="3">
    <source>
        <dbReference type="Proteomes" id="UP000346198"/>
    </source>
</evidence>
<feature type="domain" description="Fumarate lyase N-terminal" evidence="1">
    <location>
        <begin position="11"/>
        <end position="322"/>
    </location>
</feature>
<sequence>MNTRTEKDFLGEKQIPADAPWGIHTARALENFPIPGSPVPVLLVSALAQVKKACALANKELGLLSSEKADAIISACEAFQVSGFKFRLSALQGGAGTSTNMMLNELIANKAGNGIHAIEDVNLHQSTNDVYPTAVKVAAIYGLRELAEKVEALQGAFQRLENRFAHIPTIGKTELVDAVPLTLGAEFGAFAEAFARDRWRTFKCEERLRVVNLGGTAVGTGLTAPRSYIFLVTDKLREVTGLGLSRGENLVDQTANADAFVEVSGIMKACASNLLKICNDLRLLHMIKKIKLPAVQAGSSIMPGKVNPVILESVMQIGIKVQANDFIVTECASRGSLQINEFMPLLASALLESMELLGAASEMLAKHAEGITADEGECERQFNSSVEIVTAFLPVIGYDRATELVEKFKQANRTDFKTYLIEELGEESVLKILSPQNLMAMGHRET</sequence>
<dbReference type="GO" id="GO:0005829">
    <property type="term" value="C:cytosol"/>
    <property type="evidence" value="ECO:0007669"/>
    <property type="project" value="TreeGrafter"/>
</dbReference>
<dbReference type="SUPFAM" id="SSF48557">
    <property type="entry name" value="L-aspartase-like"/>
    <property type="match status" value="1"/>
</dbReference>
<dbReference type="InterPro" id="IPR022761">
    <property type="entry name" value="Fumarate_lyase_N"/>
</dbReference>
<evidence type="ECO:0000313" key="2">
    <source>
        <dbReference type="EMBL" id="VGO23274.1"/>
    </source>
</evidence>
<dbReference type="InterPro" id="IPR020557">
    <property type="entry name" value="Fumarate_lyase_CS"/>
</dbReference>
<dbReference type="AlphaFoldDB" id="A0A6C2UVQ9"/>
<keyword evidence="2" id="KW-0456">Lyase</keyword>
<dbReference type="Pfam" id="PF00206">
    <property type="entry name" value="Lyase_1"/>
    <property type="match status" value="1"/>
</dbReference>
<keyword evidence="3" id="KW-1185">Reference proteome</keyword>
<dbReference type="InterPro" id="IPR051546">
    <property type="entry name" value="Aspartate_Ammonia-Lyase"/>
</dbReference>
<protein>
    <submittedName>
        <fullName evidence="2">Aspartate ammonia-lyase</fullName>
    </submittedName>
</protein>
<dbReference type="GO" id="GO:0006531">
    <property type="term" value="P:aspartate metabolic process"/>
    <property type="evidence" value="ECO:0007669"/>
    <property type="project" value="TreeGrafter"/>
</dbReference>
<dbReference type="Gene3D" id="1.10.275.10">
    <property type="entry name" value="Fumarase/aspartase (N-terminal domain)"/>
    <property type="match status" value="1"/>
</dbReference>
<dbReference type="PRINTS" id="PR00149">
    <property type="entry name" value="FUMRATELYASE"/>
</dbReference>
<dbReference type="PANTHER" id="PTHR42696">
    <property type="entry name" value="ASPARTATE AMMONIA-LYASE"/>
    <property type="match status" value="1"/>
</dbReference>
<dbReference type="Proteomes" id="UP000346198">
    <property type="component" value="Unassembled WGS sequence"/>
</dbReference>
<name>A0A6C2UVQ9_9BACT</name>
<evidence type="ECO:0000259" key="1">
    <source>
        <dbReference type="Pfam" id="PF00206"/>
    </source>
</evidence>
<dbReference type="GO" id="GO:0008797">
    <property type="term" value="F:aspartate ammonia-lyase activity"/>
    <property type="evidence" value="ECO:0007669"/>
    <property type="project" value="TreeGrafter"/>
</dbReference>